<sequence>MPPRSVLTPFAFLNPYKDLTSEQNDKVNELVMNLENEHPLIALNNLSQEEPTVVMNVLLRVDILALWSSFREQNEDPEEIFDKLAQYGPDFSRFLFLELWSNERAWARASDEHYLQMATNFSTIPFSIEEVQYFLRHINPYDYVKLCAASLEFHGLSMKAMIKEPALEKRFQKSIDFKSYPPMLKEQKTSHSNPLTQLSNLISVNHRNFNQGTLISGDRKGFVNKGGECYGITGLWLITDKFVKQFRKLTSNQSDYSNMPMVRRIAALQRAQWRLRPDDLPEANFKAGSSTQKSIAHTIVRDILANPQKDRMQFFYYGEEVAHTMGLRIQHKDKSIVLKYFDANYGTRSIEFTNNAAGVEKAEDFLRKYLKKSGAEMLSYLHTSQKEMAEQIESAIASHAIEQEEGIIALQRKALRAVPLADTLPDFGPSVSATPDKKPVTPSEEKSEAPVKSRSYSSSMWQNIKNHSARISRLDTDLTHIKEGPLFADLLKQADKLFNEKEVNFPKQQKDKLFTVLAGLCNAVNIEQFKSELAQCKTSGFKAGKSVSEGAQKMEDSASSKRYGFFKSDAESSCKRLDDLLDAVDAMTKQAAPVIG</sequence>
<feature type="compositionally biased region" description="Basic and acidic residues" evidence="1">
    <location>
        <begin position="435"/>
        <end position="451"/>
    </location>
</feature>
<reference evidence="2 3" key="1">
    <citation type="submission" date="2017-02" db="EMBL/GenBank/DDBJ databases">
        <title>Legionella quilivanii strain from human: case report and whole genome sequencing analysis.</title>
        <authorList>
            <person name="Lalancette C."/>
            <person name="Leduc J.-M."/>
            <person name="Levesque S."/>
            <person name="Fournier E."/>
            <person name="Saoud J."/>
            <person name="Faucher S.P."/>
            <person name="Bernard K."/>
            <person name="Martineau C."/>
            <person name="Longtin J."/>
        </authorList>
    </citation>
    <scope>NUCLEOTIDE SEQUENCE [LARGE SCALE GENOMIC DNA]</scope>
    <source>
        <strain evidence="2 3">ID143958</strain>
    </source>
</reference>
<feature type="region of interest" description="Disordered" evidence="1">
    <location>
        <begin position="427"/>
        <end position="456"/>
    </location>
</feature>
<evidence type="ECO:0000313" key="3">
    <source>
        <dbReference type="Proteomes" id="UP000249458"/>
    </source>
</evidence>
<gene>
    <name evidence="2" type="ORF">B1207_14955</name>
</gene>
<name>A0A364LFJ9_9GAMM</name>
<evidence type="ECO:0000313" key="2">
    <source>
        <dbReference type="EMBL" id="RAP34748.1"/>
    </source>
</evidence>
<proteinExistence type="predicted"/>
<comment type="caution">
    <text evidence="2">The sequence shown here is derived from an EMBL/GenBank/DDBJ whole genome shotgun (WGS) entry which is preliminary data.</text>
</comment>
<dbReference type="EMBL" id="MVJN01000014">
    <property type="protein sequence ID" value="RAP34748.1"/>
    <property type="molecule type" value="Genomic_DNA"/>
</dbReference>
<dbReference type="Proteomes" id="UP000249458">
    <property type="component" value="Unassembled WGS sequence"/>
</dbReference>
<protein>
    <submittedName>
        <fullName evidence="2">Uncharacterized protein</fullName>
    </submittedName>
</protein>
<evidence type="ECO:0000256" key="1">
    <source>
        <dbReference type="SAM" id="MobiDB-lite"/>
    </source>
</evidence>
<dbReference type="AlphaFoldDB" id="A0A364LFJ9"/>
<organism evidence="2 3">
    <name type="scientific">Legionella quinlivanii</name>
    <dbReference type="NCBI Taxonomy" id="45073"/>
    <lineage>
        <taxon>Bacteria</taxon>
        <taxon>Pseudomonadati</taxon>
        <taxon>Pseudomonadota</taxon>
        <taxon>Gammaproteobacteria</taxon>
        <taxon>Legionellales</taxon>
        <taxon>Legionellaceae</taxon>
        <taxon>Legionella</taxon>
    </lineage>
</organism>
<accession>A0A364LFJ9</accession>
<dbReference type="RefSeq" id="WP_112220683.1">
    <property type="nucleotide sequence ID" value="NZ_MVJN01000014.1"/>
</dbReference>